<keyword evidence="1" id="KW-0175">Coiled coil</keyword>
<dbReference type="OrthoDB" id="5568754at2759"/>
<organism evidence="2 3">
    <name type="scientific">Protopolystoma xenopodis</name>
    <dbReference type="NCBI Taxonomy" id="117903"/>
    <lineage>
        <taxon>Eukaryota</taxon>
        <taxon>Metazoa</taxon>
        <taxon>Spiralia</taxon>
        <taxon>Lophotrochozoa</taxon>
        <taxon>Platyhelminthes</taxon>
        <taxon>Monogenea</taxon>
        <taxon>Polyopisthocotylea</taxon>
        <taxon>Polystomatidea</taxon>
        <taxon>Polystomatidae</taxon>
        <taxon>Protopolystoma</taxon>
    </lineage>
</organism>
<name>A0A3S5CFG2_9PLAT</name>
<proteinExistence type="predicted"/>
<gene>
    <name evidence="2" type="ORF">PXEA_LOCUS10223</name>
</gene>
<comment type="caution">
    <text evidence="2">The sequence shown here is derived from an EMBL/GenBank/DDBJ whole genome shotgun (WGS) entry which is preliminary data.</text>
</comment>
<dbReference type="AlphaFoldDB" id="A0A3S5CFG2"/>
<evidence type="ECO:0000313" key="3">
    <source>
        <dbReference type="Proteomes" id="UP000784294"/>
    </source>
</evidence>
<dbReference type="Proteomes" id="UP000784294">
    <property type="component" value="Unassembled WGS sequence"/>
</dbReference>
<evidence type="ECO:0000256" key="1">
    <source>
        <dbReference type="SAM" id="Coils"/>
    </source>
</evidence>
<reference evidence="2" key="1">
    <citation type="submission" date="2018-11" db="EMBL/GenBank/DDBJ databases">
        <authorList>
            <consortium name="Pathogen Informatics"/>
        </authorList>
    </citation>
    <scope>NUCLEOTIDE SEQUENCE</scope>
</reference>
<dbReference type="EMBL" id="CAAALY010029838">
    <property type="protein sequence ID" value="VEL16783.1"/>
    <property type="molecule type" value="Genomic_DNA"/>
</dbReference>
<protein>
    <submittedName>
        <fullName evidence="2">Uncharacterized protein</fullName>
    </submittedName>
</protein>
<feature type="coiled-coil region" evidence="1">
    <location>
        <begin position="153"/>
        <end position="180"/>
    </location>
</feature>
<evidence type="ECO:0000313" key="2">
    <source>
        <dbReference type="EMBL" id="VEL16783.1"/>
    </source>
</evidence>
<accession>A0A3S5CFG2</accession>
<sequence length="238" mass="25876">MQEYGEIVCVMGSCLSMGNMRLLSRGDTCIALRPVLSRVCGLQKETGSSSATISCMSATSSSCSSFSSSTSSSNSSSSNLAPLNQSVSSDSLRWAGRKSASSLRSSIVYNSQARKLILAEPCLSANEGDNNSKLLFQNRNIDSHRIPGAASSVSFISDQLAENEELLMRLEEESAEVAERIFLSASRRSTAKTVVGGPNEASIRMRFADGSHRHARHQWCRWRLSLDTGRKRLSSHKE</sequence>
<keyword evidence="3" id="KW-1185">Reference proteome</keyword>